<keyword evidence="3" id="KW-1185">Reference proteome</keyword>
<dbReference type="EMBL" id="WVIC01000018">
    <property type="protein sequence ID" value="NCJ06877.1"/>
    <property type="molecule type" value="Genomic_DNA"/>
</dbReference>
<accession>A0A8K2A025</accession>
<sequence>MLAHGTAAYAISSQVQRLYLNELREATNLPLSLALLRLIVLPDRSLPDAARQVLERAKGQGEVAFQSILDSLEAILINRFPQFTTEEILAMLDLKMADIRQTRFYQEVFAEDREEGRELGAQQGEAAAVIRLLTRRLESLPEAQVAHIRELPLPQLEALLDVVLDLADGAELANWLAAHPVTTSEPTQ</sequence>
<reference evidence="2" key="1">
    <citation type="submission" date="2019-12" db="EMBL/GenBank/DDBJ databases">
        <title>High-Quality draft genome sequences of three cyanobacteria isolated from the limestone walls of the Old Cathedral of Coimbra.</title>
        <authorList>
            <person name="Tiago I."/>
            <person name="Soares F."/>
            <person name="Portugal A."/>
        </authorList>
    </citation>
    <scope>NUCLEOTIDE SEQUENCE [LARGE SCALE GENOMIC DNA]</scope>
    <source>
        <strain evidence="2">C</strain>
    </source>
</reference>
<dbReference type="PANTHER" id="PTHR35586">
    <property type="entry name" value="SLL1691 PROTEIN"/>
    <property type="match status" value="1"/>
</dbReference>
<evidence type="ECO:0000313" key="2">
    <source>
        <dbReference type="EMBL" id="NCJ06877.1"/>
    </source>
</evidence>
<dbReference type="Proteomes" id="UP000607397">
    <property type="component" value="Unassembled WGS sequence"/>
</dbReference>
<dbReference type="InterPro" id="IPR025587">
    <property type="entry name" value="DUF4351"/>
</dbReference>
<protein>
    <submittedName>
        <fullName evidence="2">DUF2887 domain-containing protein</fullName>
    </submittedName>
</protein>
<dbReference type="Pfam" id="PF11103">
    <property type="entry name" value="DUF2887"/>
    <property type="match status" value="1"/>
</dbReference>
<gene>
    <name evidence="2" type="ORF">GS597_10225</name>
</gene>
<dbReference type="RefSeq" id="WP_161825357.1">
    <property type="nucleotide sequence ID" value="NZ_WVIC01000018.1"/>
</dbReference>
<dbReference type="PANTHER" id="PTHR35586:SF2">
    <property type="entry name" value="SLL1542 PROTEIN"/>
    <property type="match status" value="1"/>
</dbReference>
<comment type="caution">
    <text evidence="2">The sequence shown here is derived from an EMBL/GenBank/DDBJ whole genome shotgun (WGS) entry which is preliminary data.</text>
</comment>
<dbReference type="InterPro" id="IPR022573">
    <property type="entry name" value="DUF2887"/>
</dbReference>
<evidence type="ECO:0000259" key="1">
    <source>
        <dbReference type="Pfam" id="PF14261"/>
    </source>
</evidence>
<proteinExistence type="predicted"/>
<dbReference type="AlphaFoldDB" id="A0A8K2A025"/>
<organism evidence="2 3">
    <name type="scientific">Petrachloros mirabilis ULC683</name>
    <dbReference type="NCBI Taxonomy" id="2781853"/>
    <lineage>
        <taxon>Bacteria</taxon>
        <taxon>Bacillati</taxon>
        <taxon>Cyanobacteriota</taxon>
        <taxon>Cyanophyceae</taxon>
        <taxon>Synechococcales</taxon>
        <taxon>Petrachlorosaceae</taxon>
        <taxon>Petrachloros</taxon>
        <taxon>Petrachloros mirabilis</taxon>
    </lineage>
</organism>
<evidence type="ECO:0000313" key="3">
    <source>
        <dbReference type="Proteomes" id="UP000607397"/>
    </source>
</evidence>
<name>A0A8K2A025_9CYAN</name>
<feature type="domain" description="DUF4351" evidence="1">
    <location>
        <begin position="120"/>
        <end position="176"/>
    </location>
</feature>
<dbReference type="Pfam" id="PF14261">
    <property type="entry name" value="DUF4351"/>
    <property type="match status" value="1"/>
</dbReference>